<accession>A0A239CPQ1</accession>
<sequence length="111" mass="11802">MDLGDWSTTALVIAAVAVVVMLVVAVVLVVKMARIRTLLRSADVPRSGKLAFWAALVYLVCPVDLLPDPILIDDIGVLLLALRSLKSAADGQLPVGRDRSRTLPTSKSPVS</sequence>
<comment type="subcellular location">
    <subcellularLocation>
        <location evidence="1">Endomembrane system</location>
        <topology evidence="1">Multi-pass membrane protein</topology>
    </subcellularLocation>
</comment>
<protein>
    <recommendedName>
        <fullName evidence="7">DUF1232 domain-containing protein</fullName>
    </recommendedName>
</protein>
<dbReference type="Pfam" id="PF06803">
    <property type="entry name" value="DUF1232"/>
    <property type="match status" value="1"/>
</dbReference>
<dbReference type="AlphaFoldDB" id="A0A239CPQ1"/>
<evidence type="ECO:0000256" key="1">
    <source>
        <dbReference type="ARBA" id="ARBA00004127"/>
    </source>
</evidence>
<feature type="transmembrane region" description="Helical" evidence="6">
    <location>
        <begin position="6"/>
        <end position="30"/>
    </location>
</feature>
<evidence type="ECO:0000256" key="6">
    <source>
        <dbReference type="SAM" id="Phobius"/>
    </source>
</evidence>
<dbReference type="InterPro" id="IPR010652">
    <property type="entry name" value="DUF1232"/>
</dbReference>
<evidence type="ECO:0000256" key="2">
    <source>
        <dbReference type="ARBA" id="ARBA00022692"/>
    </source>
</evidence>
<dbReference type="EMBL" id="FZOF01000004">
    <property type="protein sequence ID" value="SNS21909.1"/>
    <property type="molecule type" value="Genomic_DNA"/>
</dbReference>
<reference evidence="8 9" key="1">
    <citation type="submission" date="2017-06" db="EMBL/GenBank/DDBJ databases">
        <authorList>
            <person name="Kim H.J."/>
            <person name="Triplett B.A."/>
        </authorList>
    </citation>
    <scope>NUCLEOTIDE SEQUENCE [LARGE SCALE GENOMIC DNA]</scope>
    <source>
        <strain evidence="8 9">CGMCC 4.1858</strain>
    </source>
</reference>
<keyword evidence="9" id="KW-1185">Reference proteome</keyword>
<feature type="compositionally biased region" description="Polar residues" evidence="5">
    <location>
        <begin position="102"/>
        <end position="111"/>
    </location>
</feature>
<evidence type="ECO:0000256" key="5">
    <source>
        <dbReference type="SAM" id="MobiDB-lite"/>
    </source>
</evidence>
<proteinExistence type="predicted"/>
<name>A0A239CPQ1_9ACTN</name>
<organism evidence="8 9">
    <name type="scientific">Actinacidiphila glaucinigra</name>
    <dbReference type="NCBI Taxonomy" id="235986"/>
    <lineage>
        <taxon>Bacteria</taxon>
        <taxon>Bacillati</taxon>
        <taxon>Actinomycetota</taxon>
        <taxon>Actinomycetes</taxon>
        <taxon>Kitasatosporales</taxon>
        <taxon>Streptomycetaceae</taxon>
        <taxon>Actinacidiphila</taxon>
    </lineage>
</organism>
<keyword evidence="4 6" id="KW-0472">Membrane</keyword>
<evidence type="ECO:0000256" key="4">
    <source>
        <dbReference type="ARBA" id="ARBA00023136"/>
    </source>
</evidence>
<feature type="region of interest" description="Disordered" evidence="5">
    <location>
        <begin position="92"/>
        <end position="111"/>
    </location>
</feature>
<feature type="transmembrane region" description="Helical" evidence="6">
    <location>
        <begin position="50"/>
        <end position="72"/>
    </location>
</feature>
<evidence type="ECO:0000313" key="9">
    <source>
        <dbReference type="Proteomes" id="UP000198280"/>
    </source>
</evidence>
<gene>
    <name evidence="8" type="ORF">SAMN05216252_104141</name>
</gene>
<evidence type="ECO:0000259" key="7">
    <source>
        <dbReference type="Pfam" id="PF06803"/>
    </source>
</evidence>
<dbReference type="Proteomes" id="UP000198280">
    <property type="component" value="Unassembled WGS sequence"/>
</dbReference>
<evidence type="ECO:0000256" key="3">
    <source>
        <dbReference type="ARBA" id="ARBA00022989"/>
    </source>
</evidence>
<dbReference type="GO" id="GO:0012505">
    <property type="term" value="C:endomembrane system"/>
    <property type="evidence" value="ECO:0007669"/>
    <property type="project" value="UniProtKB-SubCell"/>
</dbReference>
<dbReference type="RefSeq" id="WP_089223262.1">
    <property type="nucleotide sequence ID" value="NZ_FZOF01000004.1"/>
</dbReference>
<keyword evidence="2 6" id="KW-0812">Transmembrane</keyword>
<keyword evidence="3 6" id="KW-1133">Transmembrane helix</keyword>
<feature type="domain" description="DUF1232" evidence="7">
    <location>
        <begin position="49"/>
        <end position="80"/>
    </location>
</feature>
<evidence type="ECO:0000313" key="8">
    <source>
        <dbReference type="EMBL" id="SNS21909.1"/>
    </source>
</evidence>